<reference evidence="2" key="1">
    <citation type="submission" date="2022-12" db="EMBL/GenBank/DDBJ databases">
        <title>Reference genome sequencing for broad-spectrum identification of bacterial and archaeal isolates by mass spectrometry.</title>
        <authorList>
            <person name="Sekiguchi Y."/>
            <person name="Tourlousse D.M."/>
        </authorList>
    </citation>
    <scope>NUCLEOTIDE SEQUENCE</scope>
    <source>
        <strain evidence="2">LLR39Z86</strain>
    </source>
</reference>
<dbReference type="EMBL" id="BSDT01000001">
    <property type="protein sequence ID" value="GLI43100.1"/>
    <property type="molecule type" value="Genomic_DNA"/>
</dbReference>
<organism evidence="2 3">
    <name type="scientific">Glycomyces algeriensis</name>
    <dbReference type="NCBI Taxonomy" id="256037"/>
    <lineage>
        <taxon>Bacteria</taxon>
        <taxon>Bacillati</taxon>
        <taxon>Actinomycetota</taxon>
        <taxon>Actinomycetes</taxon>
        <taxon>Glycomycetales</taxon>
        <taxon>Glycomycetaceae</taxon>
        <taxon>Glycomyces</taxon>
    </lineage>
</organism>
<feature type="region of interest" description="Disordered" evidence="1">
    <location>
        <begin position="1"/>
        <end position="27"/>
    </location>
</feature>
<evidence type="ECO:0000256" key="1">
    <source>
        <dbReference type="SAM" id="MobiDB-lite"/>
    </source>
</evidence>
<dbReference type="AlphaFoldDB" id="A0A9W6G8B4"/>
<accession>A0A9W6G8B4</accession>
<protein>
    <submittedName>
        <fullName evidence="2">Uncharacterized protein</fullName>
    </submittedName>
</protein>
<gene>
    <name evidence="2" type="ORF">GALLR39Z86_29500</name>
</gene>
<comment type="caution">
    <text evidence="2">The sequence shown here is derived from an EMBL/GenBank/DDBJ whole genome shotgun (WGS) entry which is preliminary data.</text>
</comment>
<dbReference type="Proteomes" id="UP001144313">
    <property type="component" value="Unassembled WGS sequence"/>
</dbReference>
<sequence>MKRSSANATPPCWHRLSDGKASLRSSPSCVTAPSVSDKFVPVPPRVRGPAACRLSRNRDFLAGEA</sequence>
<name>A0A9W6G8B4_9ACTN</name>
<keyword evidence="3" id="KW-1185">Reference proteome</keyword>
<evidence type="ECO:0000313" key="2">
    <source>
        <dbReference type="EMBL" id="GLI43100.1"/>
    </source>
</evidence>
<evidence type="ECO:0000313" key="3">
    <source>
        <dbReference type="Proteomes" id="UP001144313"/>
    </source>
</evidence>
<proteinExistence type="predicted"/>